<dbReference type="Gene3D" id="1.25.40.10">
    <property type="entry name" value="Tetratricopeptide repeat domain"/>
    <property type="match status" value="1"/>
</dbReference>
<dbReference type="InterPro" id="IPR011990">
    <property type="entry name" value="TPR-like_helical_dom_sf"/>
</dbReference>
<dbReference type="AlphaFoldDB" id="Q026G3"/>
<keyword evidence="1" id="KW-0175">Coiled coil</keyword>
<dbReference type="eggNOG" id="COG4783">
    <property type="taxonomic scope" value="Bacteria"/>
</dbReference>
<feature type="coiled-coil region" evidence="1">
    <location>
        <begin position="399"/>
        <end position="449"/>
    </location>
</feature>
<evidence type="ECO:0008006" key="3">
    <source>
        <dbReference type="Google" id="ProtNLM"/>
    </source>
</evidence>
<organism evidence="2">
    <name type="scientific">Solibacter usitatus (strain Ellin6076)</name>
    <dbReference type="NCBI Taxonomy" id="234267"/>
    <lineage>
        <taxon>Bacteria</taxon>
        <taxon>Pseudomonadati</taxon>
        <taxon>Acidobacteriota</taxon>
        <taxon>Terriglobia</taxon>
        <taxon>Bryobacterales</taxon>
        <taxon>Solibacteraceae</taxon>
        <taxon>Candidatus Solibacter</taxon>
    </lineage>
</organism>
<dbReference type="KEGG" id="sus:Acid_2116"/>
<accession>Q026G3</accession>
<proteinExistence type="predicted"/>
<reference evidence="2" key="1">
    <citation type="submission" date="2006-10" db="EMBL/GenBank/DDBJ databases">
        <title>Complete sequence of Solibacter usitatus Ellin6076.</title>
        <authorList>
            <consortium name="US DOE Joint Genome Institute"/>
            <person name="Copeland A."/>
            <person name="Lucas S."/>
            <person name="Lapidus A."/>
            <person name="Barry K."/>
            <person name="Detter J.C."/>
            <person name="Glavina del Rio T."/>
            <person name="Hammon N."/>
            <person name="Israni S."/>
            <person name="Dalin E."/>
            <person name="Tice H."/>
            <person name="Pitluck S."/>
            <person name="Thompson L.S."/>
            <person name="Brettin T."/>
            <person name="Bruce D."/>
            <person name="Han C."/>
            <person name="Tapia R."/>
            <person name="Gilna P."/>
            <person name="Schmutz J."/>
            <person name="Larimer F."/>
            <person name="Land M."/>
            <person name="Hauser L."/>
            <person name="Kyrpides N."/>
            <person name="Mikhailova N."/>
            <person name="Janssen P.H."/>
            <person name="Kuske C.R."/>
            <person name="Richardson P."/>
        </authorList>
    </citation>
    <scope>NUCLEOTIDE SEQUENCE</scope>
    <source>
        <strain evidence="2">Ellin6076</strain>
    </source>
</reference>
<evidence type="ECO:0000256" key="1">
    <source>
        <dbReference type="SAM" id="Coils"/>
    </source>
</evidence>
<dbReference type="SUPFAM" id="SSF48452">
    <property type="entry name" value="TPR-like"/>
    <property type="match status" value="1"/>
</dbReference>
<dbReference type="STRING" id="234267.Acid_2116"/>
<dbReference type="OrthoDB" id="9817547at2"/>
<name>Q026G3_SOLUE</name>
<evidence type="ECO:0000313" key="2">
    <source>
        <dbReference type="EMBL" id="ABJ83106.1"/>
    </source>
</evidence>
<sequence length="554" mass="61952" precursor="true">MRRFLWLAMLPSLLAADDHWVRFTRGPYEVMTDAAPRSARETMVRFEQFRAALGQILGEPELTTALPVRIMIFKNPSGWNSAPPFAEGRDRYSLVLGEKTPVTPEMYIALTRLFLKSNSTQMPLPFERGLISFFSTFDVSGIRINVGKPPAKPDLDWARIHLMVVDPEFFGKIRVLLYNLRHGVADDPAYRNAFGKSAAEVEAQAAKHFAAGNFQTTSLSSRPMSEADFPERQVSDVEARLARGDLLAGAQSAAEYQKLLQAHEKVPEAEEGLGLLALRANHPDEARRYFADAVQAGSTSARCYIEYAKLEPNDAKAEEALLKAVGINPKLDEPFALMAKRDTDPRKRQLHWKSAAERDPRNAEYWRSLAETYLADHNYGDAAKAWRSGEQAATDPALREKMRQARMAIEQQRLDYEEAEKRREAAEKAREIENLKTQARAELHKAETKFSEGSTPSDKAVPWWDGPKPSGKITGTLRRVDCLPKQQAVLFIEGEDRKLVKLLIAEPAKVAYTGSGEVTLGCGVQKARKITVEYFAKVNSKLATAGEVATIDFQ</sequence>
<dbReference type="InParanoid" id="Q026G3"/>
<gene>
    <name evidence="2" type="ordered locus">Acid_2116</name>
</gene>
<protein>
    <recommendedName>
        <fullName evidence="3">Tetratricopeptide repeat protein</fullName>
    </recommendedName>
</protein>
<dbReference type="EMBL" id="CP000473">
    <property type="protein sequence ID" value="ABJ83106.1"/>
    <property type="molecule type" value="Genomic_DNA"/>
</dbReference>
<dbReference type="HOGENOM" id="CLU_491664_0_0_0"/>